<evidence type="ECO:0000259" key="9">
    <source>
        <dbReference type="Pfam" id="PF20730"/>
    </source>
</evidence>
<name>A0A1J0GL92_9CLOT</name>
<comment type="subcellular location">
    <subcellularLocation>
        <location evidence="1">Cell membrane</location>
        <topology evidence="1">Multi-pass membrane protein</topology>
    </subcellularLocation>
</comment>
<evidence type="ECO:0000256" key="4">
    <source>
        <dbReference type="ARBA" id="ARBA00022692"/>
    </source>
</evidence>
<keyword evidence="11" id="KW-1185">Reference proteome</keyword>
<feature type="domain" description="YetF C-terminal" evidence="8">
    <location>
        <begin position="82"/>
        <end position="214"/>
    </location>
</feature>
<evidence type="ECO:0000256" key="2">
    <source>
        <dbReference type="ARBA" id="ARBA00006448"/>
    </source>
</evidence>
<keyword evidence="4 7" id="KW-0812">Transmembrane</keyword>
<dbReference type="KEGG" id="ceu:A7L45_19840"/>
<dbReference type="Pfam" id="PF20730">
    <property type="entry name" value="YetF_N"/>
    <property type="match status" value="1"/>
</dbReference>
<keyword evidence="5 7" id="KW-1133">Transmembrane helix</keyword>
<accession>A0A1J0GL92</accession>
<organism evidence="10 11">
    <name type="scientific">Clostridium estertheticum subsp. estertheticum</name>
    <dbReference type="NCBI Taxonomy" id="1552"/>
    <lineage>
        <taxon>Bacteria</taxon>
        <taxon>Bacillati</taxon>
        <taxon>Bacillota</taxon>
        <taxon>Clostridia</taxon>
        <taxon>Eubacteriales</taxon>
        <taxon>Clostridiaceae</taxon>
        <taxon>Clostridium</taxon>
    </lineage>
</organism>
<dbReference type="Gene3D" id="3.30.240.20">
    <property type="entry name" value="bsu07140 like domains"/>
    <property type="match status" value="2"/>
</dbReference>
<dbReference type="EMBL" id="CP015756">
    <property type="protein sequence ID" value="APC42148.1"/>
    <property type="molecule type" value="Genomic_DNA"/>
</dbReference>
<dbReference type="RefSeq" id="WP_071614439.1">
    <property type="nucleotide sequence ID" value="NZ_CP015756.1"/>
</dbReference>
<protein>
    <recommendedName>
        <fullName evidence="12">DUF421 domain-containing protein</fullName>
    </recommendedName>
</protein>
<evidence type="ECO:0000313" key="10">
    <source>
        <dbReference type="EMBL" id="APC42148.1"/>
    </source>
</evidence>
<keyword evidence="3" id="KW-1003">Cell membrane</keyword>
<dbReference type="GO" id="GO:0005886">
    <property type="term" value="C:plasma membrane"/>
    <property type="evidence" value="ECO:0007669"/>
    <property type="project" value="UniProtKB-SubCell"/>
</dbReference>
<evidence type="ECO:0000256" key="6">
    <source>
        <dbReference type="ARBA" id="ARBA00023136"/>
    </source>
</evidence>
<evidence type="ECO:0008006" key="12">
    <source>
        <dbReference type="Google" id="ProtNLM"/>
    </source>
</evidence>
<evidence type="ECO:0000256" key="7">
    <source>
        <dbReference type="SAM" id="Phobius"/>
    </source>
</evidence>
<dbReference type="InterPro" id="IPR023090">
    <property type="entry name" value="UPF0702_alpha/beta_dom_sf"/>
</dbReference>
<dbReference type="Proteomes" id="UP000182569">
    <property type="component" value="Chromosome"/>
</dbReference>
<evidence type="ECO:0000256" key="1">
    <source>
        <dbReference type="ARBA" id="ARBA00004651"/>
    </source>
</evidence>
<dbReference type="PANTHER" id="PTHR34582">
    <property type="entry name" value="UPF0702 TRANSMEMBRANE PROTEIN YCAP"/>
    <property type="match status" value="1"/>
</dbReference>
<feature type="transmembrane region" description="Helical" evidence="7">
    <location>
        <begin position="63"/>
        <end position="81"/>
    </location>
</feature>
<dbReference type="PANTHER" id="PTHR34582:SF7">
    <property type="entry name" value="UPF0702 TRANSMEMBRANE PROTEIN YDFS"/>
    <property type="match status" value="1"/>
</dbReference>
<evidence type="ECO:0000313" key="11">
    <source>
        <dbReference type="Proteomes" id="UP000182569"/>
    </source>
</evidence>
<feature type="transmembrane region" description="Helical" evidence="7">
    <location>
        <begin position="6"/>
        <end position="26"/>
    </location>
</feature>
<evidence type="ECO:0000256" key="3">
    <source>
        <dbReference type="ARBA" id="ARBA00022475"/>
    </source>
</evidence>
<dbReference type="AlphaFoldDB" id="A0A1J0GL92"/>
<dbReference type="STRING" id="1552.A7L45_19840"/>
<keyword evidence="6 7" id="KW-0472">Membrane</keyword>
<feature type="domain" description="YetF-like N-terminal transmembrane" evidence="9">
    <location>
        <begin position="7"/>
        <end position="79"/>
    </location>
</feature>
<dbReference type="InterPro" id="IPR048454">
    <property type="entry name" value="YetF_N"/>
</dbReference>
<evidence type="ECO:0000256" key="5">
    <source>
        <dbReference type="ARBA" id="ARBA00022989"/>
    </source>
</evidence>
<gene>
    <name evidence="10" type="ORF">A7L45_19840</name>
</gene>
<dbReference type="Pfam" id="PF04239">
    <property type="entry name" value="DUF421"/>
    <property type="match status" value="1"/>
</dbReference>
<dbReference type="InterPro" id="IPR007353">
    <property type="entry name" value="DUF421"/>
</dbReference>
<reference evidence="11" key="1">
    <citation type="journal article" date="2016" name="Front. Microbiol.">
        <title>Complete Genome Sequence of Clostridium estertheticum DSM 8809, a Microbe Identified in Spoiled Vacuum Packed Beef.</title>
        <authorList>
            <person name="Yu Z."/>
            <person name="Gunn L."/>
            <person name="Brennan E."/>
            <person name="Reid R."/>
            <person name="Wall P.G."/>
            <person name="Gaora O.P."/>
            <person name="Hurley D."/>
            <person name="Bolton D."/>
            <person name="Fanning S."/>
        </authorList>
    </citation>
    <scope>NUCLEOTIDE SEQUENCE [LARGE SCALE GENOMIC DNA]</scope>
    <source>
        <strain evidence="11">DSM 8809</strain>
    </source>
</reference>
<dbReference type="OrthoDB" id="9778331at2"/>
<evidence type="ECO:0000259" key="8">
    <source>
        <dbReference type="Pfam" id="PF04239"/>
    </source>
</evidence>
<comment type="similarity">
    <text evidence="2">Belongs to the UPF0702 family.</text>
</comment>
<sequence>MNEGLMVLVRGVIGFFTLLIFTRVLGKQQVSQLTFFDYVVGITIGSTASTLTTDLTSRAWPHWVGLITWTVLCLILQLITIKSKTAEEILDGQPTIIITNGKILEKSMKKYRYTIGDLLAQLRDKGIFDINDVAYAVLEKDGQLSILKKTESDPVTPKDLNIKTSTACIDYDVIYDGRIVQNNLIIINRNERWLMNKLKKQNITDVSEVFLAIYNQTSGLHVDLYNDHIKQTKK</sequence>
<proteinExistence type="inferred from homology"/>